<evidence type="ECO:0000313" key="1">
    <source>
        <dbReference type="EMBL" id="CAD6194556.1"/>
    </source>
</evidence>
<dbReference type="AlphaFoldDB" id="A0A8S1HCV1"/>
<gene>
    <name evidence="1" type="ORF">CAUJ_LOCUS10475</name>
</gene>
<keyword evidence="2" id="KW-1185">Reference proteome</keyword>
<accession>A0A8S1HCV1</accession>
<organism evidence="1 2">
    <name type="scientific">Caenorhabditis auriculariae</name>
    <dbReference type="NCBI Taxonomy" id="2777116"/>
    <lineage>
        <taxon>Eukaryota</taxon>
        <taxon>Metazoa</taxon>
        <taxon>Ecdysozoa</taxon>
        <taxon>Nematoda</taxon>
        <taxon>Chromadorea</taxon>
        <taxon>Rhabditida</taxon>
        <taxon>Rhabditina</taxon>
        <taxon>Rhabditomorpha</taxon>
        <taxon>Rhabditoidea</taxon>
        <taxon>Rhabditidae</taxon>
        <taxon>Peloderinae</taxon>
        <taxon>Caenorhabditis</taxon>
    </lineage>
</organism>
<reference evidence="1" key="1">
    <citation type="submission" date="2020-10" db="EMBL/GenBank/DDBJ databases">
        <authorList>
            <person name="Kikuchi T."/>
        </authorList>
    </citation>
    <scope>NUCLEOTIDE SEQUENCE</scope>
    <source>
        <strain evidence="1">NKZ352</strain>
    </source>
</reference>
<dbReference type="Proteomes" id="UP000835052">
    <property type="component" value="Unassembled WGS sequence"/>
</dbReference>
<evidence type="ECO:0000313" key="2">
    <source>
        <dbReference type="Proteomes" id="UP000835052"/>
    </source>
</evidence>
<comment type="caution">
    <text evidence="1">The sequence shown here is derived from an EMBL/GenBank/DDBJ whole genome shotgun (WGS) entry which is preliminary data.</text>
</comment>
<proteinExistence type="predicted"/>
<dbReference type="EMBL" id="CAJGYM010000045">
    <property type="protein sequence ID" value="CAD6194556.1"/>
    <property type="molecule type" value="Genomic_DNA"/>
</dbReference>
<sequence length="81" mass="9251">MTAGARLITEAHVPGATRLAPGIRARSQIVRTNPQKYRRNQLQLIILRQKKRTRKYEWACPRHGAGDEWQDGTAWDDAKIG</sequence>
<protein>
    <submittedName>
        <fullName evidence="1">Uncharacterized protein</fullName>
    </submittedName>
</protein>
<name>A0A8S1HCV1_9PELO</name>